<feature type="transmembrane region" description="Helical" evidence="7">
    <location>
        <begin position="163"/>
        <end position="181"/>
    </location>
</feature>
<dbReference type="EMBL" id="JBHRSB010000003">
    <property type="protein sequence ID" value="MFC3000947.1"/>
    <property type="molecule type" value="Genomic_DNA"/>
</dbReference>
<organism evidence="9 10">
    <name type="scientific">Falsiroseomonas tokyonensis</name>
    <dbReference type="NCBI Taxonomy" id="430521"/>
    <lineage>
        <taxon>Bacteria</taxon>
        <taxon>Pseudomonadati</taxon>
        <taxon>Pseudomonadota</taxon>
        <taxon>Alphaproteobacteria</taxon>
        <taxon>Acetobacterales</taxon>
        <taxon>Roseomonadaceae</taxon>
        <taxon>Falsiroseomonas</taxon>
    </lineage>
</organism>
<keyword evidence="3" id="KW-1003">Cell membrane</keyword>
<feature type="transmembrane region" description="Helical" evidence="7">
    <location>
        <begin position="7"/>
        <end position="31"/>
    </location>
</feature>
<keyword evidence="5 7" id="KW-1133">Transmembrane helix</keyword>
<evidence type="ECO:0000313" key="9">
    <source>
        <dbReference type="EMBL" id="MFC3000947.1"/>
    </source>
</evidence>
<comment type="subcellular location">
    <subcellularLocation>
        <location evidence="1 7">Cell membrane</location>
        <topology evidence="1 7">Multi-pass membrane protein</topology>
    </subcellularLocation>
</comment>
<evidence type="ECO:0000256" key="6">
    <source>
        <dbReference type="ARBA" id="ARBA00023136"/>
    </source>
</evidence>
<gene>
    <name evidence="9" type="ORF">ACFOD3_13675</name>
</gene>
<reference evidence="10" key="1">
    <citation type="journal article" date="2019" name="Int. J. Syst. Evol. Microbiol.">
        <title>The Global Catalogue of Microorganisms (GCM) 10K type strain sequencing project: providing services to taxonomists for standard genome sequencing and annotation.</title>
        <authorList>
            <consortium name="The Broad Institute Genomics Platform"/>
            <consortium name="The Broad Institute Genome Sequencing Center for Infectious Disease"/>
            <person name="Wu L."/>
            <person name="Ma J."/>
        </authorList>
    </citation>
    <scope>NUCLEOTIDE SEQUENCE [LARGE SCALE GENOMIC DNA]</scope>
    <source>
        <strain evidence="10">CGMCC 1.16855</strain>
    </source>
</reference>
<dbReference type="CDD" id="cd06261">
    <property type="entry name" value="TM_PBP2"/>
    <property type="match status" value="1"/>
</dbReference>
<dbReference type="PANTHER" id="PTHR43005">
    <property type="entry name" value="BLR7065 PROTEIN"/>
    <property type="match status" value="1"/>
</dbReference>
<dbReference type="RefSeq" id="WP_216837005.1">
    <property type="nucleotide sequence ID" value="NZ_JAFNJS010000003.1"/>
</dbReference>
<feature type="transmembrane region" description="Helical" evidence="7">
    <location>
        <begin position="259"/>
        <end position="281"/>
    </location>
</feature>
<feature type="transmembrane region" description="Helical" evidence="7">
    <location>
        <begin position="70"/>
        <end position="91"/>
    </location>
</feature>
<dbReference type="Proteomes" id="UP001595420">
    <property type="component" value="Unassembled WGS sequence"/>
</dbReference>
<accession>A0ABV7BTM2</accession>
<evidence type="ECO:0000256" key="1">
    <source>
        <dbReference type="ARBA" id="ARBA00004651"/>
    </source>
</evidence>
<dbReference type="Pfam" id="PF00528">
    <property type="entry name" value="BPD_transp_1"/>
    <property type="match status" value="1"/>
</dbReference>
<comment type="caution">
    <text evidence="9">The sequence shown here is derived from an EMBL/GenBank/DDBJ whole genome shotgun (WGS) entry which is preliminary data.</text>
</comment>
<dbReference type="PANTHER" id="PTHR43005:SF2">
    <property type="entry name" value="INTEGRAL MEMBRANE SUGAR TRANSPORT PROTEIN"/>
    <property type="match status" value="1"/>
</dbReference>
<evidence type="ECO:0000256" key="5">
    <source>
        <dbReference type="ARBA" id="ARBA00022989"/>
    </source>
</evidence>
<feature type="transmembrane region" description="Helical" evidence="7">
    <location>
        <begin position="202"/>
        <end position="222"/>
    </location>
</feature>
<evidence type="ECO:0000259" key="8">
    <source>
        <dbReference type="PROSITE" id="PS50928"/>
    </source>
</evidence>
<dbReference type="PROSITE" id="PS50928">
    <property type="entry name" value="ABC_TM1"/>
    <property type="match status" value="1"/>
</dbReference>
<sequence length="289" mass="31722">MRRHALPWALIAPAVVLVGAGAIYPIAYVIWLSGYDYQPYRGGLMVWVGAGNLARVIADETFWHSLRVSAIWVGGSVIPQFLLGLGMALVLNESFRGRGLVRTVILAPWAVSGVVTGIIWLWIFDGTIGVVNDLLLRAGAVDFPVAWGIHEETTWLMLLLANAWRGAPFFAIVLLAALQSIEPELYEAAHIDGASAVQRFRYVTLPLILDAVVVSTLLRALWTFNFIDLILTMTRGGPIDATKTLPIYIFDVAYQRGEFGYAAALSVALCLVLVAFSAAWWQLRRLGGR</sequence>
<protein>
    <submittedName>
        <fullName evidence="9">Carbohydrate ABC transporter permease</fullName>
    </submittedName>
</protein>
<comment type="similarity">
    <text evidence="7">Belongs to the binding-protein-dependent transport system permease family.</text>
</comment>
<keyword evidence="4 7" id="KW-0812">Transmembrane</keyword>
<evidence type="ECO:0000256" key="2">
    <source>
        <dbReference type="ARBA" id="ARBA00022448"/>
    </source>
</evidence>
<keyword evidence="2 7" id="KW-0813">Transport</keyword>
<evidence type="ECO:0000256" key="7">
    <source>
        <dbReference type="RuleBase" id="RU363032"/>
    </source>
</evidence>
<keyword evidence="10" id="KW-1185">Reference proteome</keyword>
<evidence type="ECO:0000256" key="4">
    <source>
        <dbReference type="ARBA" id="ARBA00022692"/>
    </source>
</evidence>
<proteinExistence type="inferred from homology"/>
<evidence type="ECO:0000313" key="10">
    <source>
        <dbReference type="Proteomes" id="UP001595420"/>
    </source>
</evidence>
<evidence type="ECO:0000256" key="3">
    <source>
        <dbReference type="ARBA" id="ARBA00022475"/>
    </source>
</evidence>
<dbReference type="InterPro" id="IPR000515">
    <property type="entry name" value="MetI-like"/>
</dbReference>
<keyword evidence="6 7" id="KW-0472">Membrane</keyword>
<feature type="domain" description="ABC transmembrane type-1" evidence="8">
    <location>
        <begin position="66"/>
        <end position="280"/>
    </location>
</feature>
<feature type="transmembrane region" description="Helical" evidence="7">
    <location>
        <begin position="103"/>
        <end position="123"/>
    </location>
</feature>
<name>A0ABV7BTM2_9PROT</name>